<dbReference type="InterPro" id="IPR013783">
    <property type="entry name" value="Ig-like_fold"/>
</dbReference>
<accession>A0A6P8TIG2</accession>
<sequence>MFIFVILGLLVCSEAQGISAGTVFVLKGENVLLNVTAADVLQDVFSFSWTFNEKRKKVLTVNPGNNPIVFPDYSGRIEFAVNNFSVELKNLQEADSGVYTAVVTTLSGDVTEAAKYKIKVQGRFVNLSNTDSFSGLVSKTLHLLLPSSDRASLPLLTVSSVSDNSSSCSFTVTCSSQDSHINSTFRCDNQTYSQEGGERSEGIPDTFLQVHQSSASIICNHSNHVSWTNNTKTIKDVCHQLVDPEGLSVCLVKTCVFSVGLIIMVSAVITVHLMEKLNNNK</sequence>
<evidence type="ECO:0000259" key="6">
    <source>
        <dbReference type="SMART" id="SM00409"/>
    </source>
</evidence>
<dbReference type="PANTHER" id="PTHR12080:SF80">
    <property type="entry name" value="IMMUNOGLOBULIN V-SET DOMAIN-CONTAINING PROTEIN"/>
    <property type="match status" value="1"/>
</dbReference>
<evidence type="ECO:0000256" key="2">
    <source>
        <dbReference type="ARBA" id="ARBA00022729"/>
    </source>
</evidence>
<protein>
    <submittedName>
        <fullName evidence="8">SLAM family member 9-like isoform X3</fullName>
    </submittedName>
</protein>
<feature type="signal peptide" evidence="5">
    <location>
        <begin position="1"/>
        <end position="15"/>
    </location>
</feature>
<feature type="domain" description="Immunoglobulin" evidence="6">
    <location>
        <begin position="20"/>
        <end position="121"/>
    </location>
</feature>
<dbReference type="PANTHER" id="PTHR12080">
    <property type="entry name" value="SIGNALING LYMPHOCYTIC ACTIVATION MOLECULE"/>
    <property type="match status" value="1"/>
</dbReference>
<keyword evidence="2 5" id="KW-0732">Signal</keyword>
<dbReference type="GO" id="GO:0016020">
    <property type="term" value="C:membrane"/>
    <property type="evidence" value="ECO:0007669"/>
    <property type="project" value="UniProtKB-SubCell"/>
</dbReference>
<dbReference type="Gene3D" id="2.60.40.10">
    <property type="entry name" value="Immunoglobulins"/>
    <property type="match status" value="1"/>
</dbReference>
<evidence type="ECO:0000256" key="4">
    <source>
        <dbReference type="ARBA" id="ARBA00023180"/>
    </source>
</evidence>
<dbReference type="SMART" id="SM00409">
    <property type="entry name" value="IG"/>
    <property type="match status" value="1"/>
</dbReference>
<dbReference type="RefSeq" id="XP_034063771.1">
    <property type="nucleotide sequence ID" value="XM_034207880.1"/>
</dbReference>
<evidence type="ECO:0000313" key="7">
    <source>
        <dbReference type="Proteomes" id="UP000515161"/>
    </source>
</evidence>
<gene>
    <name evidence="8" type="primary">LOC117540925</name>
</gene>
<keyword evidence="4" id="KW-0325">Glycoprotein</keyword>
<reference evidence="8" key="1">
    <citation type="submission" date="2025-08" db="UniProtKB">
        <authorList>
            <consortium name="RefSeq"/>
        </authorList>
    </citation>
    <scope>IDENTIFICATION</scope>
</reference>
<dbReference type="Pfam" id="PF07686">
    <property type="entry name" value="V-set"/>
    <property type="match status" value="1"/>
</dbReference>
<organism evidence="7 8">
    <name type="scientific">Gymnodraco acuticeps</name>
    <name type="common">Antarctic dragonfish</name>
    <dbReference type="NCBI Taxonomy" id="8218"/>
    <lineage>
        <taxon>Eukaryota</taxon>
        <taxon>Metazoa</taxon>
        <taxon>Chordata</taxon>
        <taxon>Craniata</taxon>
        <taxon>Vertebrata</taxon>
        <taxon>Euteleostomi</taxon>
        <taxon>Actinopterygii</taxon>
        <taxon>Neopterygii</taxon>
        <taxon>Teleostei</taxon>
        <taxon>Neoteleostei</taxon>
        <taxon>Acanthomorphata</taxon>
        <taxon>Eupercaria</taxon>
        <taxon>Perciformes</taxon>
        <taxon>Notothenioidei</taxon>
        <taxon>Bathydraconidae</taxon>
        <taxon>Gymnodraco</taxon>
    </lineage>
</organism>
<dbReference type="SUPFAM" id="SSF48726">
    <property type="entry name" value="Immunoglobulin"/>
    <property type="match status" value="1"/>
</dbReference>
<dbReference type="Proteomes" id="UP000515161">
    <property type="component" value="Unplaced"/>
</dbReference>
<evidence type="ECO:0000256" key="3">
    <source>
        <dbReference type="ARBA" id="ARBA00023136"/>
    </source>
</evidence>
<dbReference type="InterPro" id="IPR013106">
    <property type="entry name" value="Ig_V-set"/>
</dbReference>
<dbReference type="InterPro" id="IPR036179">
    <property type="entry name" value="Ig-like_dom_sf"/>
</dbReference>
<keyword evidence="7" id="KW-1185">Reference proteome</keyword>
<name>A0A6P8TIG2_GYMAC</name>
<evidence type="ECO:0000256" key="1">
    <source>
        <dbReference type="ARBA" id="ARBA00004370"/>
    </source>
</evidence>
<feature type="chain" id="PRO_5027596489" evidence="5">
    <location>
        <begin position="16"/>
        <end position="281"/>
    </location>
</feature>
<dbReference type="InterPro" id="IPR015631">
    <property type="entry name" value="CD2/SLAM_rcpt"/>
</dbReference>
<evidence type="ECO:0000256" key="5">
    <source>
        <dbReference type="SAM" id="SignalP"/>
    </source>
</evidence>
<comment type="subcellular location">
    <subcellularLocation>
        <location evidence="1">Membrane</location>
    </subcellularLocation>
</comment>
<keyword evidence="3" id="KW-0472">Membrane</keyword>
<dbReference type="InterPro" id="IPR003599">
    <property type="entry name" value="Ig_sub"/>
</dbReference>
<dbReference type="GeneID" id="117540925"/>
<proteinExistence type="predicted"/>
<evidence type="ECO:0000313" key="8">
    <source>
        <dbReference type="RefSeq" id="XP_034063771.1"/>
    </source>
</evidence>
<dbReference type="AlphaFoldDB" id="A0A6P8TIG2"/>